<dbReference type="OrthoDB" id="9789113at2"/>
<dbReference type="STRING" id="1850517.A8708_19000"/>
<feature type="transmembrane region" description="Helical" evidence="1">
    <location>
        <begin position="129"/>
        <end position="152"/>
    </location>
</feature>
<dbReference type="RefSeq" id="WP_068663256.1">
    <property type="nucleotide sequence ID" value="NZ_LYPB01000050.1"/>
</dbReference>
<accession>A0A198AHF3</accession>
<proteinExistence type="predicted"/>
<evidence type="ECO:0000259" key="2">
    <source>
        <dbReference type="SMART" id="SM00014"/>
    </source>
</evidence>
<evidence type="ECO:0000313" key="4">
    <source>
        <dbReference type="Proteomes" id="UP000078454"/>
    </source>
</evidence>
<name>A0A198AHF3_9BACL</name>
<evidence type="ECO:0000256" key="1">
    <source>
        <dbReference type="SAM" id="Phobius"/>
    </source>
</evidence>
<feature type="transmembrane region" description="Helical" evidence="1">
    <location>
        <begin position="191"/>
        <end position="209"/>
    </location>
</feature>
<dbReference type="EMBL" id="LYPB01000050">
    <property type="protein sequence ID" value="OAS20632.1"/>
    <property type="molecule type" value="Genomic_DNA"/>
</dbReference>
<keyword evidence="1" id="KW-1133">Transmembrane helix</keyword>
<dbReference type="PANTHER" id="PTHR14969">
    <property type="entry name" value="SPHINGOSINE-1-PHOSPHATE PHOSPHOHYDROLASE"/>
    <property type="match status" value="1"/>
</dbReference>
<reference evidence="3 4" key="1">
    <citation type="submission" date="2016-05" db="EMBL/GenBank/DDBJ databases">
        <title>Paenibacillus sp. 1ZS3-15 nov., isolated from the rhizosphere soil.</title>
        <authorList>
            <person name="Zhang X.X."/>
            <person name="Zhang J."/>
        </authorList>
    </citation>
    <scope>NUCLEOTIDE SEQUENCE [LARGE SCALE GENOMIC DNA]</scope>
    <source>
        <strain evidence="3 4">1ZS3-15</strain>
    </source>
</reference>
<feature type="transmembrane region" description="Helical" evidence="1">
    <location>
        <begin position="62"/>
        <end position="83"/>
    </location>
</feature>
<dbReference type="InterPro" id="IPR036938">
    <property type="entry name" value="PAP2/HPO_sf"/>
</dbReference>
<evidence type="ECO:0000313" key="3">
    <source>
        <dbReference type="EMBL" id="OAS20632.1"/>
    </source>
</evidence>
<sequence length="232" mass="26253">MKGKVVARDGIWRLVGAGALLLIFIVISQNISATWVQAFDQHVGGYIQEQRGPFWTPVAKFFTFMGSGATEFILYFLVAGLLYVKYKMKWETLVIFVGVLGAWLLNSGLKELFERDRPSPEGWLVEVDSFSFPSGHAMVSILFYGLLTYLLWVNVWQTWRVAWGIPLIGAIVILCIGLSRIYLGVHYSSDVLAGYMAGGLVLMGCMQAIRMIRRRRMITSSHKGKYTFFENM</sequence>
<dbReference type="Proteomes" id="UP000078454">
    <property type="component" value="Unassembled WGS sequence"/>
</dbReference>
<feature type="domain" description="Phosphatidic acid phosphatase type 2/haloperoxidase" evidence="2">
    <location>
        <begin position="92"/>
        <end position="206"/>
    </location>
</feature>
<organism evidence="3 4">
    <name type="scientific">Paenibacillus oryzisoli</name>
    <dbReference type="NCBI Taxonomy" id="1850517"/>
    <lineage>
        <taxon>Bacteria</taxon>
        <taxon>Bacillati</taxon>
        <taxon>Bacillota</taxon>
        <taxon>Bacilli</taxon>
        <taxon>Bacillales</taxon>
        <taxon>Paenibacillaceae</taxon>
        <taxon>Paenibacillus</taxon>
    </lineage>
</organism>
<feature type="transmembrane region" description="Helical" evidence="1">
    <location>
        <begin position="90"/>
        <end position="109"/>
    </location>
</feature>
<dbReference type="InterPro" id="IPR000326">
    <property type="entry name" value="PAP2/HPO"/>
</dbReference>
<protein>
    <recommendedName>
        <fullName evidence="2">Phosphatidic acid phosphatase type 2/haloperoxidase domain-containing protein</fullName>
    </recommendedName>
</protein>
<dbReference type="AlphaFoldDB" id="A0A198AHF3"/>
<dbReference type="Pfam" id="PF01569">
    <property type="entry name" value="PAP2"/>
    <property type="match status" value="1"/>
</dbReference>
<dbReference type="CDD" id="cd03392">
    <property type="entry name" value="PAP2_like_2"/>
    <property type="match status" value="1"/>
</dbReference>
<feature type="transmembrane region" description="Helical" evidence="1">
    <location>
        <begin position="164"/>
        <end position="185"/>
    </location>
</feature>
<dbReference type="PANTHER" id="PTHR14969:SF13">
    <property type="entry name" value="AT30094P"/>
    <property type="match status" value="1"/>
</dbReference>
<dbReference type="Gene3D" id="1.20.144.10">
    <property type="entry name" value="Phosphatidic acid phosphatase type 2/haloperoxidase"/>
    <property type="match status" value="2"/>
</dbReference>
<keyword evidence="4" id="KW-1185">Reference proteome</keyword>
<dbReference type="SMART" id="SM00014">
    <property type="entry name" value="acidPPc"/>
    <property type="match status" value="1"/>
</dbReference>
<keyword evidence="1" id="KW-0472">Membrane</keyword>
<comment type="caution">
    <text evidence="3">The sequence shown here is derived from an EMBL/GenBank/DDBJ whole genome shotgun (WGS) entry which is preliminary data.</text>
</comment>
<gene>
    <name evidence="3" type="ORF">A8708_19000</name>
</gene>
<keyword evidence="1" id="KW-0812">Transmembrane</keyword>
<dbReference type="SUPFAM" id="SSF48317">
    <property type="entry name" value="Acid phosphatase/Vanadium-dependent haloperoxidase"/>
    <property type="match status" value="1"/>
</dbReference>